<evidence type="ECO:0000313" key="2">
    <source>
        <dbReference type="EMBL" id="NLR67826.1"/>
    </source>
</evidence>
<gene>
    <name evidence="2" type="ORF">HGH92_26205</name>
</gene>
<reference evidence="2 3" key="1">
    <citation type="submission" date="2020-04" db="EMBL/GenBank/DDBJ databases">
        <authorList>
            <person name="Yin C."/>
        </authorList>
    </citation>
    <scope>NUCLEOTIDE SEQUENCE [LARGE SCALE GENOMIC DNA]</scope>
    <source>
        <strain evidence="2 3">Ae27</strain>
    </source>
</reference>
<dbReference type="Gene3D" id="2.60.120.10">
    <property type="entry name" value="Jelly Rolls"/>
    <property type="match status" value="1"/>
</dbReference>
<dbReference type="Proteomes" id="UP000570474">
    <property type="component" value="Unassembled WGS sequence"/>
</dbReference>
<name>A0A847RYF9_9BACT</name>
<dbReference type="CDD" id="cd00038">
    <property type="entry name" value="CAP_ED"/>
    <property type="match status" value="1"/>
</dbReference>
<accession>A0A847RYF9</accession>
<evidence type="ECO:0000259" key="1">
    <source>
        <dbReference type="PROSITE" id="PS50042"/>
    </source>
</evidence>
<evidence type="ECO:0000313" key="3">
    <source>
        <dbReference type="Proteomes" id="UP000570474"/>
    </source>
</evidence>
<dbReference type="PROSITE" id="PS50042">
    <property type="entry name" value="CNMP_BINDING_3"/>
    <property type="match status" value="1"/>
</dbReference>
<organism evidence="2 3">
    <name type="scientific">Chitinophaga varians</name>
    <dbReference type="NCBI Taxonomy" id="2202339"/>
    <lineage>
        <taxon>Bacteria</taxon>
        <taxon>Pseudomonadati</taxon>
        <taxon>Bacteroidota</taxon>
        <taxon>Chitinophagia</taxon>
        <taxon>Chitinophagales</taxon>
        <taxon>Chitinophagaceae</taxon>
        <taxon>Chitinophaga</taxon>
    </lineage>
</organism>
<dbReference type="InterPro" id="IPR018490">
    <property type="entry name" value="cNMP-bd_dom_sf"/>
</dbReference>
<dbReference type="EMBL" id="JABAIA010000003">
    <property type="protein sequence ID" value="NLR67826.1"/>
    <property type="molecule type" value="Genomic_DNA"/>
</dbReference>
<protein>
    <submittedName>
        <fullName evidence="2">Crp/Fnr family transcriptional regulator</fullName>
    </submittedName>
</protein>
<feature type="domain" description="Cyclic nucleotide-binding" evidence="1">
    <location>
        <begin position="10"/>
        <end position="122"/>
    </location>
</feature>
<sequence>MESSRSFFEQLYPLRETTWQQVIPLFSPATLDKNSFFIREGEIARTMAFLESGIVRGFYRKENGEEYNKVLFSAPTFFGDYASLVSGRPALFSQQALTRARIWVADYRQFIRLYDTCPDLERFSRKWAESVFVQKEQREIELALYDATHRYLNFRKTFPDVEQQVPQYHIASWLGISPTQLSRIRRKLSAS</sequence>
<dbReference type="AlphaFoldDB" id="A0A847RYF9"/>
<dbReference type="RefSeq" id="WP_168873769.1">
    <property type="nucleotide sequence ID" value="NZ_JABAIA010000003.1"/>
</dbReference>
<comment type="caution">
    <text evidence="2">The sequence shown here is derived from an EMBL/GenBank/DDBJ whole genome shotgun (WGS) entry which is preliminary data.</text>
</comment>
<dbReference type="SMART" id="SM00100">
    <property type="entry name" value="cNMP"/>
    <property type="match status" value="1"/>
</dbReference>
<dbReference type="Pfam" id="PF00027">
    <property type="entry name" value="cNMP_binding"/>
    <property type="match status" value="1"/>
</dbReference>
<dbReference type="InterPro" id="IPR014710">
    <property type="entry name" value="RmlC-like_jellyroll"/>
</dbReference>
<keyword evidence="3" id="KW-1185">Reference proteome</keyword>
<proteinExistence type="predicted"/>
<dbReference type="SUPFAM" id="SSF51206">
    <property type="entry name" value="cAMP-binding domain-like"/>
    <property type="match status" value="1"/>
</dbReference>
<dbReference type="InterPro" id="IPR000595">
    <property type="entry name" value="cNMP-bd_dom"/>
</dbReference>